<sequence>MSQMRLNPLTGRWVTIVADRAERPTDFAPRSTEVEADPSRPCPFCPGNEEATLPALEQVDQGGTWQLRVIPNLFPAFDGEEPFAVHHLGPVHVMAEASGIHEIFVYTPDHNGGIHMGDDLKAAETMQALKRRLIDHASTPNIRYTQAIVNHGREAGASLSHPHGQLLGLPFVPGEILEEERAFARFESACILCATIEAELTDGKRIVFANDDVVCLCPYWSGSPYEMLIIPRQHDLHLQDANDTSLAAVGRAIRDALINLRDAFGDVAYNLVFHTAPHQHTGEYHWHVHLWPKLVSTAGFERGTGVLINIVPPENAADRLRRVAIKL</sequence>
<dbReference type="AlphaFoldDB" id="A0A6J6Y4L7"/>
<comment type="similarity">
    <text evidence="2">Belongs to the galactose-1-phosphate uridylyltransferase type 1 family.</text>
</comment>
<dbReference type="Pfam" id="PF02744">
    <property type="entry name" value="GalP_UDP_tr_C"/>
    <property type="match status" value="1"/>
</dbReference>
<gene>
    <name evidence="10" type="ORF">UFOPK2992_01142</name>
</gene>
<dbReference type="GO" id="GO:0008108">
    <property type="term" value="F:UDP-glucose:hexose-1-phosphate uridylyltransferase activity"/>
    <property type="evidence" value="ECO:0007669"/>
    <property type="project" value="InterPro"/>
</dbReference>
<name>A0A6J6Y4L7_9ZZZZ</name>
<reference evidence="10" key="1">
    <citation type="submission" date="2020-05" db="EMBL/GenBank/DDBJ databases">
        <authorList>
            <person name="Chiriac C."/>
            <person name="Salcher M."/>
            <person name="Ghai R."/>
            <person name="Kavagutti S V."/>
        </authorList>
    </citation>
    <scope>NUCLEOTIDE SEQUENCE</scope>
</reference>
<evidence type="ECO:0000259" key="8">
    <source>
        <dbReference type="Pfam" id="PF01087"/>
    </source>
</evidence>
<dbReference type="GO" id="GO:0008270">
    <property type="term" value="F:zinc ion binding"/>
    <property type="evidence" value="ECO:0007669"/>
    <property type="project" value="InterPro"/>
</dbReference>
<dbReference type="PANTHER" id="PTHR42763:SF2">
    <property type="entry name" value="ADP-GLUCOSE PHOSPHORYLASE"/>
    <property type="match status" value="1"/>
</dbReference>
<dbReference type="InterPro" id="IPR005850">
    <property type="entry name" value="GalP_Utransf_C"/>
</dbReference>
<dbReference type="InterPro" id="IPR036265">
    <property type="entry name" value="HIT-like_sf"/>
</dbReference>
<evidence type="ECO:0000256" key="7">
    <source>
        <dbReference type="ARBA" id="ARBA00023277"/>
    </source>
</evidence>
<dbReference type="InterPro" id="IPR053177">
    <property type="entry name" value="ADP-glucose_phosphorylase"/>
</dbReference>
<feature type="domain" description="Galactose-1-phosphate uridyl transferase C-terminal" evidence="9">
    <location>
        <begin position="191"/>
        <end position="298"/>
    </location>
</feature>
<dbReference type="PIRSF" id="PIRSF000808">
    <property type="entry name" value="GalT"/>
    <property type="match status" value="1"/>
</dbReference>
<evidence type="ECO:0000256" key="3">
    <source>
        <dbReference type="ARBA" id="ARBA00022679"/>
    </source>
</evidence>
<comment type="cofactor">
    <cofactor evidence="1">
        <name>Zn(2+)</name>
        <dbReference type="ChEBI" id="CHEBI:29105"/>
    </cofactor>
</comment>
<organism evidence="10">
    <name type="scientific">freshwater metagenome</name>
    <dbReference type="NCBI Taxonomy" id="449393"/>
    <lineage>
        <taxon>unclassified sequences</taxon>
        <taxon>metagenomes</taxon>
        <taxon>ecological metagenomes</taxon>
    </lineage>
</organism>
<proteinExistence type="inferred from homology"/>
<dbReference type="NCBIfam" id="TIGR00209">
    <property type="entry name" value="galT_1"/>
    <property type="match status" value="1"/>
</dbReference>
<keyword evidence="6" id="KW-0862">Zinc</keyword>
<dbReference type="InterPro" id="IPR001937">
    <property type="entry name" value="GalP_UDPtransf1"/>
</dbReference>
<evidence type="ECO:0000256" key="5">
    <source>
        <dbReference type="ARBA" id="ARBA00022723"/>
    </source>
</evidence>
<dbReference type="InterPro" id="IPR005849">
    <property type="entry name" value="GalP_Utransf_N"/>
</dbReference>
<keyword evidence="3" id="KW-0808">Transferase</keyword>
<evidence type="ECO:0000259" key="9">
    <source>
        <dbReference type="Pfam" id="PF02744"/>
    </source>
</evidence>
<keyword evidence="5" id="KW-0479">Metal-binding</keyword>
<dbReference type="Pfam" id="PF01087">
    <property type="entry name" value="GalP_UDP_transf"/>
    <property type="match status" value="1"/>
</dbReference>
<feature type="domain" description="Galactose-1-phosphate uridyl transferase N-terminal" evidence="8">
    <location>
        <begin position="2"/>
        <end position="173"/>
    </location>
</feature>
<evidence type="ECO:0000256" key="6">
    <source>
        <dbReference type="ARBA" id="ARBA00022833"/>
    </source>
</evidence>
<evidence type="ECO:0000256" key="4">
    <source>
        <dbReference type="ARBA" id="ARBA00022695"/>
    </source>
</evidence>
<evidence type="ECO:0000256" key="1">
    <source>
        <dbReference type="ARBA" id="ARBA00001947"/>
    </source>
</evidence>
<evidence type="ECO:0000313" key="10">
    <source>
        <dbReference type="EMBL" id="CAB4803385.1"/>
    </source>
</evidence>
<keyword evidence="4" id="KW-0548">Nucleotidyltransferase</keyword>
<dbReference type="GO" id="GO:0006012">
    <property type="term" value="P:galactose metabolic process"/>
    <property type="evidence" value="ECO:0007669"/>
    <property type="project" value="UniProtKB-UniPathway"/>
</dbReference>
<dbReference type="EMBL" id="CAFAAI010000197">
    <property type="protein sequence ID" value="CAB4803385.1"/>
    <property type="molecule type" value="Genomic_DNA"/>
</dbReference>
<accession>A0A6J6Y4L7</accession>
<dbReference type="Gene3D" id="3.30.428.10">
    <property type="entry name" value="HIT-like"/>
    <property type="match status" value="2"/>
</dbReference>
<dbReference type="SUPFAM" id="SSF54197">
    <property type="entry name" value="HIT-like"/>
    <property type="match status" value="2"/>
</dbReference>
<dbReference type="UniPathway" id="UPA00214"/>
<evidence type="ECO:0000256" key="2">
    <source>
        <dbReference type="ARBA" id="ARBA00010951"/>
    </source>
</evidence>
<protein>
    <submittedName>
        <fullName evidence="10">Unannotated protein</fullName>
    </submittedName>
</protein>
<dbReference type="PANTHER" id="PTHR42763">
    <property type="entry name" value="ADP-GLUCOSE PHOSPHORYLASE"/>
    <property type="match status" value="1"/>
</dbReference>
<keyword evidence="7" id="KW-0119">Carbohydrate metabolism</keyword>